<evidence type="ECO:0000313" key="6">
    <source>
        <dbReference type="EMBL" id="ODS31714.1"/>
    </source>
</evidence>
<evidence type="ECO:0000256" key="2">
    <source>
        <dbReference type="SAM" id="Coils"/>
    </source>
</evidence>
<dbReference type="Gene3D" id="2.40.50.100">
    <property type="match status" value="1"/>
</dbReference>
<accession>A0A1E3X9S1</accession>
<dbReference type="Pfam" id="PF25954">
    <property type="entry name" value="Beta-barrel_RND_2"/>
    <property type="match status" value="1"/>
</dbReference>
<dbReference type="Proteomes" id="UP000094056">
    <property type="component" value="Unassembled WGS sequence"/>
</dbReference>
<evidence type="ECO:0000259" key="4">
    <source>
        <dbReference type="Pfam" id="PF25954"/>
    </source>
</evidence>
<dbReference type="PANTHER" id="PTHR30469:SF38">
    <property type="entry name" value="HLYD FAMILY SECRETION PROTEIN"/>
    <property type="match status" value="1"/>
</dbReference>
<dbReference type="SUPFAM" id="SSF111369">
    <property type="entry name" value="HlyD-like secretion proteins"/>
    <property type="match status" value="1"/>
</dbReference>
<comment type="similarity">
    <text evidence="1">Belongs to the membrane fusion protein (MFP) (TC 8.A.1) family.</text>
</comment>
<feature type="domain" description="CusB-like beta-barrel" evidence="4">
    <location>
        <begin position="244"/>
        <end position="311"/>
    </location>
</feature>
<dbReference type="GO" id="GO:1990281">
    <property type="term" value="C:efflux pump complex"/>
    <property type="evidence" value="ECO:0007669"/>
    <property type="project" value="TreeGrafter"/>
</dbReference>
<feature type="chain" id="PRO_5009140078" evidence="3">
    <location>
        <begin position="20"/>
        <end position="514"/>
    </location>
</feature>
<feature type="domain" description="CzcB-like barrel-sandwich hybrid" evidence="5">
    <location>
        <begin position="108"/>
        <end position="235"/>
    </location>
</feature>
<dbReference type="InterPro" id="IPR006143">
    <property type="entry name" value="RND_pump_MFP"/>
</dbReference>
<feature type="signal peptide" evidence="3">
    <location>
        <begin position="1"/>
        <end position="19"/>
    </location>
</feature>
<sequence length="514" mass="57718">MKTALTIRICLICLAVASAAFLTLKATVWKGETDSNFKDFKKNIRQQYYNPKSNDPGKSDVKVERIVKTYSGVEKKYYEAVPVETTRVKRSDIEVFLVNNCTLEPEKQVDVVSKTSGIVLNILVEEGNYVESGDHLAKLDDEESLLALKEAKVRKENAERIYKRSLENFKDDIISKEEFEDKKFQFEIALAELEKKQLEYRYTTIKSPIDGVVVERNIEEGYNVEKDQMVFKVADFDPILGRIYIPERDINKIEEGLIARIVSEFLPEVEFEGKVKMLSPVVDPESGTVKATIEISNLMGGVLRPGMFVSVYTIVGQHQDALLIPKKALILEAETDEVFVVKDFIIMDVNPDGIESLSIGNNVICELKKSDEGNVFGVDDSSLNGKIVDISKNHNDKLPCKIIVEADDVISDKTNKVFDTVSFYDSQNVLVSQIKDVNFDVETKAFKTKITLGFKEGNNVEVLTGLKEGDRVITVGQDDVGHGANVIIVNEDVIDNDVNIRNITEKIKYQGSES</sequence>
<comment type="caution">
    <text evidence="6">The sequence shown here is derived from an EMBL/GenBank/DDBJ whole genome shotgun (WGS) entry which is preliminary data.</text>
</comment>
<keyword evidence="2" id="KW-0175">Coiled coil</keyword>
<reference evidence="6 7" key="1">
    <citation type="submission" date="2016-07" db="EMBL/GenBank/DDBJ databases">
        <title>Draft genome of Scalindua rubra, obtained from a brine-seawater interface in the Red Sea, sheds light on salt adaptation in anammox bacteria.</title>
        <authorList>
            <person name="Speth D.R."/>
            <person name="Lagkouvardos I."/>
            <person name="Wang Y."/>
            <person name="Qian P.-Y."/>
            <person name="Dutilh B.E."/>
            <person name="Jetten M.S."/>
        </authorList>
    </citation>
    <scope>NUCLEOTIDE SEQUENCE [LARGE SCALE GENOMIC DNA]</scope>
    <source>
        <strain evidence="6">BSI-1</strain>
    </source>
</reference>
<gene>
    <name evidence="6" type="primary">mexC</name>
    <name evidence="6" type="ORF">SCARUB_03150</name>
</gene>
<dbReference type="InterPro" id="IPR058647">
    <property type="entry name" value="BSH_CzcB-like"/>
</dbReference>
<dbReference type="NCBIfam" id="TIGR01730">
    <property type="entry name" value="RND_mfp"/>
    <property type="match status" value="1"/>
</dbReference>
<proteinExistence type="inferred from homology"/>
<evidence type="ECO:0000256" key="3">
    <source>
        <dbReference type="SAM" id="SignalP"/>
    </source>
</evidence>
<dbReference type="InterPro" id="IPR058792">
    <property type="entry name" value="Beta-barrel_RND_2"/>
</dbReference>
<evidence type="ECO:0000256" key="1">
    <source>
        <dbReference type="ARBA" id="ARBA00009477"/>
    </source>
</evidence>
<name>A0A1E3X9S1_9BACT</name>
<dbReference type="AlphaFoldDB" id="A0A1E3X9S1"/>
<protein>
    <submittedName>
        <fullName evidence="6">RND multidrug efflux membrane fusion protein MexC</fullName>
    </submittedName>
</protein>
<dbReference type="Gene3D" id="2.40.420.20">
    <property type="match status" value="1"/>
</dbReference>
<dbReference type="Gene3D" id="2.40.30.170">
    <property type="match status" value="1"/>
</dbReference>
<dbReference type="Pfam" id="PF25973">
    <property type="entry name" value="BSH_CzcB"/>
    <property type="match status" value="1"/>
</dbReference>
<dbReference type="EMBL" id="MAYW01000098">
    <property type="protein sequence ID" value="ODS31714.1"/>
    <property type="molecule type" value="Genomic_DNA"/>
</dbReference>
<keyword evidence="3" id="KW-0732">Signal</keyword>
<dbReference type="GO" id="GO:0015562">
    <property type="term" value="F:efflux transmembrane transporter activity"/>
    <property type="evidence" value="ECO:0007669"/>
    <property type="project" value="TreeGrafter"/>
</dbReference>
<feature type="coiled-coil region" evidence="2">
    <location>
        <begin position="139"/>
        <end position="196"/>
    </location>
</feature>
<evidence type="ECO:0000313" key="7">
    <source>
        <dbReference type="Proteomes" id="UP000094056"/>
    </source>
</evidence>
<dbReference type="PANTHER" id="PTHR30469">
    <property type="entry name" value="MULTIDRUG RESISTANCE PROTEIN MDTA"/>
    <property type="match status" value="1"/>
</dbReference>
<evidence type="ECO:0000259" key="5">
    <source>
        <dbReference type="Pfam" id="PF25973"/>
    </source>
</evidence>
<organism evidence="6 7">
    <name type="scientific">Candidatus Scalindua rubra</name>
    <dbReference type="NCBI Taxonomy" id="1872076"/>
    <lineage>
        <taxon>Bacteria</taxon>
        <taxon>Pseudomonadati</taxon>
        <taxon>Planctomycetota</taxon>
        <taxon>Candidatus Brocadiia</taxon>
        <taxon>Candidatus Brocadiales</taxon>
        <taxon>Candidatus Scalinduaceae</taxon>
        <taxon>Candidatus Scalindua</taxon>
    </lineage>
</organism>